<dbReference type="EMBL" id="CP034302">
    <property type="protein sequence ID" value="QHH13193.1"/>
    <property type="molecule type" value="Genomic_DNA"/>
</dbReference>
<keyword evidence="1" id="KW-0175">Coiled coil</keyword>
<feature type="region of interest" description="Disordered" evidence="2">
    <location>
        <begin position="133"/>
        <end position="166"/>
    </location>
</feature>
<protein>
    <submittedName>
        <fullName evidence="3">Uncharacterized protein</fullName>
    </submittedName>
</protein>
<sequence>MKSLKSYLKTALKWGLISLWFITLCSVCLVGYHTIMPAATQAQLDNHRLELTEQLNKAIQKEHQQREQALDTISAHLDTLSQRLDAQAEQIGKLTQQQAAQGDSITSLGLDKAALSRLESKFSTLEQRVSRKLATASVPTAAPQRTAARTPVKTTTQRTSRPVTSSVKPPFELFDVQKRGGVYLAIVGKPSAASLSDLSAIRLGQNYLGWHVGKITDHAIHASYQGQDVVMEVKA</sequence>
<reference evidence="3 4" key="1">
    <citation type="submission" date="2018-12" db="EMBL/GenBank/DDBJ databases">
        <title>Genomic insights into the evolutionary origins and pathogenicity of five Vibrio parahaemolyticus strains isolated from the shrimp with acute hepatopancreatic necrosis disease (AHPND).</title>
        <authorList>
            <person name="Yang Q."/>
            <person name="Dong X."/>
            <person name="Xie G."/>
            <person name="Fu S."/>
            <person name="Zou P."/>
            <person name="Sun J."/>
            <person name="Wang Y."/>
            <person name="Huang J."/>
        </authorList>
    </citation>
    <scope>NUCLEOTIDE SEQUENCE [LARGE SCALE GENOMIC DNA]</scope>
    <source>
        <strain evidence="3 4">20160303005-1</strain>
        <plasmid evidence="4">pvpsd2016-3</plasmid>
    </source>
</reference>
<organism evidence="3 4">
    <name type="scientific">Vibrio parahaemolyticus</name>
    <dbReference type="NCBI Taxonomy" id="670"/>
    <lineage>
        <taxon>Bacteria</taxon>
        <taxon>Pseudomonadati</taxon>
        <taxon>Pseudomonadota</taxon>
        <taxon>Gammaproteobacteria</taxon>
        <taxon>Vibrionales</taxon>
        <taxon>Vibrionaceae</taxon>
        <taxon>Vibrio</taxon>
    </lineage>
</organism>
<evidence type="ECO:0000313" key="4">
    <source>
        <dbReference type="Proteomes" id="UP000464718"/>
    </source>
</evidence>
<accession>A0AAX1G0F9</accession>
<evidence type="ECO:0000256" key="2">
    <source>
        <dbReference type="SAM" id="MobiDB-lite"/>
    </source>
</evidence>
<geneLocation type="plasmid" evidence="4">
    <name>pvpsd2016-3</name>
</geneLocation>
<feature type="compositionally biased region" description="Polar residues" evidence="2">
    <location>
        <begin position="152"/>
        <end position="166"/>
    </location>
</feature>
<feature type="compositionally biased region" description="Low complexity" evidence="2">
    <location>
        <begin position="139"/>
        <end position="151"/>
    </location>
</feature>
<dbReference type="AlphaFoldDB" id="A0AAX1G0F9"/>
<gene>
    <name evidence="3" type="ORF">EHC69_28440</name>
</gene>
<evidence type="ECO:0000256" key="1">
    <source>
        <dbReference type="SAM" id="Coils"/>
    </source>
</evidence>
<evidence type="ECO:0000313" key="3">
    <source>
        <dbReference type="EMBL" id="QHH13193.1"/>
    </source>
</evidence>
<proteinExistence type="predicted"/>
<dbReference type="RefSeq" id="WP_086482435.1">
    <property type="nucleotide sequence ID" value="NZ_CP034302.1"/>
</dbReference>
<name>A0AAX1G0F9_VIBPH</name>
<dbReference type="Proteomes" id="UP000464718">
    <property type="component" value="Plasmid pvpsd2016-3"/>
</dbReference>
<keyword evidence="3" id="KW-0614">Plasmid</keyword>
<feature type="coiled-coil region" evidence="1">
    <location>
        <begin position="48"/>
        <end position="97"/>
    </location>
</feature>